<reference evidence="1 2" key="1">
    <citation type="submission" date="2022-12" db="EMBL/GenBank/DDBJ databases">
        <title>Chromosome-scale assembly of the Ensete ventricosum genome.</title>
        <authorList>
            <person name="Dussert Y."/>
            <person name="Stocks J."/>
            <person name="Wendawek A."/>
            <person name="Woldeyes F."/>
            <person name="Nichols R.A."/>
            <person name="Borrell J.S."/>
        </authorList>
    </citation>
    <scope>NUCLEOTIDE SEQUENCE [LARGE SCALE GENOMIC DNA]</scope>
    <source>
        <strain evidence="2">cv. Maze</strain>
        <tissue evidence="1">Seeds</tissue>
    </source>
</reference>
<sequence length="70" mass="8123">MKCCPSDDDDDDDQFGYQWGYRRYNMDINLNSIFKCMVIMTPSVASQSWHRSAIKSLSGVPTLAWRKERG</sequence>
<keyword evidence="2" id="KW-1185">Reference proteome</keyword>
<protein>
    <submittedName>
        <fullName evidence="1">Uncharacterized protein</fullName>
    </submittedName>
</protein>
<accession>A0AAV8QM25</accession>
<comment type="caution">
    <text evidence="1">The sequence shown here is derived from an EMBL/GenBank/DDBJ whole genome shotgun (WGS) entry which is preliminary data.</text>
</comment>
<gene>
    <name evidence="1" type="ORF">OPV22_021275</name>
</gene>
<dbReference type="AlphaFoldDB" id="A0AAV8QM25"/>
<dbReference type="EMBL" id="JAQQAF010000006">
    <property type="protein sequence ID" value="KAJ8477548.1"/>
    <property type="molecule type" value="Genomic_DNA"/>
</dbReference>
<evidence type="ECO:0000313" key="2">
    <source>
        <dbReference type="Proteomes" id="UP001222027"/>
    </source>
</evidence>
<proteinExistence type="predicted"/>
<name>A0AAV8QM25_ENSVE</name>
<dbReference type="Proteomes" id="UP001222027">
    <property type="component" value="Unassembled WGS sequence"/>
</dbReference>
<evidence type="ECO:0000313" key="1">
    <source>
        <dbReference type="EMBL" id="KAJ8477548.1"/>
    </source>
</evidence>
<organism evidence="1 2">
    <name type="scientific">Ensete ventricosum</name>
    <name type="common">Abyssinian banana</name>
    <name type="synonym">Musa ensete</name>
    <dbReference type="NCBI Taxonomy" id="4639"/>
    <lineage>
        <taxon>Eukaryota</taxon>
        <taxon>Viridiplantae</taxon>
        <taxon>Streptophyta</taxon>
        <taxon>Embryophyta</taxon>
        <taxon>Tracheophyta</taxon>
        <taxon>Spermatophyta</taxon>
        <taxon>Magnoliopsida</taxon>
        <taxon>Liliopsida</taxon>
        <taxon>Zingiberales</taxon>
        <taxon>Musaceae</taxon>
        <taxon>Ensete</taxon>
    </lineage>
</organism>